<dbReference type="AlphaFoldDB" id="A0A8J5H8V1"/>
<dbReference type="InterPro" id="IPR005828">
    <property type="entry name" value="MFS_sugar_transport-like"/>
</dbReference>
<evidence type="ECO:0000256" key="7">
    <source>
        <dbReference type="SAM" id="MobiDB-lite"/>
    </source>
</evidence>
<dbReference type="PANTHER" id="PTHR48023">
    <property type="entry name" value="D-XYLOSE-PROTON SYMPORTER-LIKE 2"/>
    <property type="match status" value="1"/>
</dbReference>
<keyword evidence="3" id="KW-0813">Transport</keyword>
<keyword evidence="5 8" id="KW-1133">Transmembrane helix</keyword>
<evidence type="ECO:0000256" key="5">
    <source>
        <dbReference type="ARBA" id="ARBA00022989"/>
    </source>
</evidence>
<accession>A0A8J5H8V1</accession>
<dbReference type="EMBL" id="JACMSC010000005">
    <property type="protein sequence ID" value="KAG6521749.1"/>
    <property type="molecule type" value="Genomic_DNA"/>
</dbReference>
<comment type="similarity">
    <text evidence="2">Belongs to the major facilitator superfamily. Sugar transporter (TC 2.A.1.1) family.</text>
</comment>
<reference evidence="9 10" key="1">
    <citation type="submission" date="2020-08" db="EMBL/GenBank/DDBJ databases">
        <title>Plant Genome Project.</title>
        <authorList>
            <person name="Zhang R.-G."/>
        </authorList>
    </citation>
    <scope>NUCLEOTIDE SEQUENCE [LARGE SCALE GENOMIC DNA]</scope>
    <source>
        <tissue evidence="9">Rhizome</tissue>
    </source>
</reference>
<comment type="subcellular location">
    <subcellularLocation>
        <location evidence="1">Membrane</location>
        <topology evidence="1">Multi-pass membrane protein</topology>
    </subcellularLocation>
</comment>
<evidence type="ECO:0000256" key="4">
    <source>
        <dbReference type="ARBA" id="ARBA00022692"/>
    </source>
</evidence>
<dbReference type="InterPro" id="IPR050820">
    <property type="entry name" value="MFS_Sugar_Transporter"/>
</dbReference>
<feature type="transmembrane region" description="Helical" evidence="8">
    <location>
        <begin position="399"/>
        <end position="421"/>
    </location>
</feature>
<dbReference type="InterPro" id="IPR036259">
    <property type="entry name" value="MFS_trans_sf"/>
</dbReference>
<evidence type="ECO:0000313" key="9">
    <source>
        <dbReference type="EMBL" id="KAG6521749.1"/>
    </source>
</evidence>
<keyword evidence="4 8" id="KW-0812">Transmembrane</keyword>
<keyword evidence="10" id="KW-1185">Reference proteome</keyword>
<evidence type="ECO:0000256" key="6">
    <source>
        <dbReference type="ARBA" id="ARBA00023136"/>
    </source>
</evidence>
<feature type="transmembrane region" description="Helical" evidence="8">
    <location>
        <begin position="456"/>
        <end position="481"/>
    </location>
</feature>
<feature type="transmembrane region" description="Helical" evidence="8">
    <location>
        <begin position="238"/>
        <end position="257"/>
    </location>
</feature>
<evidence type="ECO:0000256" key="1">
    <source>
        <dbReference type="ARBA" id="ARBA00004141"/>
    </source>
</evidence>
<dbReference type="Gene3D" id="1.20.1250.20">
    <property type="entry name" value="MFS general substrate transporter like domains"/>
    <property type="match status" value="2"/>
</dbReference>
<comment type="caution">
    <text evidence="9">The sequence shown here is derived from an EMBL/GenBank/DDBJ whole genome shotgun (WGS) entry which is preliminary data.</text>
</comment>
<feature type="transmembrane region" description="Helical" evidence="8">
    <location>
        <begin position="153"/>
        <end position="174"/>
    </location>
</feature>
<dbReference type="Pfam" id="PF00083">
    <property type="entry name" value="Sugar_tr"/>
    <property type="match status" value="2"/>
</dbReference>
<feature type="transmembrane region" description="Helical" evidence="8">
    <location>
        <begin position="428"/>
        <end position="450"/>
    </location>
</feature>
<dbReference type="GO" id="GO:0022857">
    <property type="term" value="F:transmembrane transporter activity"/>
    <property type="evidence" value="ECO:0007669"/>
    <property type="project" value="InterPro"/>
</dbReference>
<keyword evidence="6 8" id="KW-0472">Membrane</keyword>
<dbReference type="SUPFAM" id="SSF103473">
    <property type="entry name" value="MFS general substrate transporter"/>
    <property type="match status" value="1"/>
</dbReference>
<dbReference type="GO" id="GO:0016020">
    <property type="term" value="C:membrane"/>
    <property type="evidence" value="ECO:0007669"/>
    <property type="project" value="UniProtKB-SubCell"/>
</dbReference>
<gene>
    <name evidence="9" type="ORF">ZIOFF_018875</name>
</gene>
<dbReference type="GO" id="GO:1904659">
    <property type="term" value="P:D-glucose transmembrane transport"/>
    <property type="evidence" value="ECO:0007669"/>
    <property type="project" value="TreeGrafter"/>
</dbReference>
<name>A0A8J5H8V1_ZINOF</name>
<feature type="transmembrane region" description="Helical" evidence="8">
    <location>
        <begin position="493"/>
        <end position="513"/>
    </location>
</feature>
<dbReference type="Proteomes" id="UP000734854">
    <property type="component" value="Unassembled WGS sequence"/>
</dbReference>
<evidence type="ECO:0000256" key="3">
    <source>
        <dbReference type="ARBA" id="ARBA00022448"/>
    </source>
</evidence>
<protein>
    <recommendedName>
        <fullName evidence="11">Sugar transporter</fullName>
    </recommendedName>
</protein>
<feature type="region of interest" description="Disordered" evidence="7">
    <location>
        <begin position="65"/>
        <end position="133"/>
    </location>
</feature>
<evidence type="ECO:0008006" key="11">
    <source>
        <dbReference type="Google" id="ProtNLM"/>
    </source>
</evidence>
<dbReference type="PRINTS" id="PR00171">
    <property type="entry name" value="SUGRTRNSPORT"/>
</dbReference>
<sequence length="551" mass="61038">MNPGTRTATGKLTAGSDEMQKLLRRCPTPAGTLRSLLMDGKELERHCRHRFFPCRRRVELEQGTSPLSLSARSTRRRPSPLDSRIVIPASAGGRPRNSRRSSASTKQQAELGVHETTLFSDPPPPLLRNGRRRRQRKAHLSNLKWDNMVSGSLYGALIGSVLAYIIADFLGLLYNSFLISSGYACCSHVYCRNGTKSDTRNTYFFERVFHSLWDACKSYSLGYITGNIYVDLVGGWRYMYATCAPICIVMGIGMWCLPPSPRWLLLCAIQGKRSVQDARELSIKCLCRLRGSAFDSSASEQVDLILNDLSHADHGKQSTFREIFQGKCLKALIIGAGLVFFQQITGQPSVLYYAATILQSAGFSAASDATRVSILLGLLKVNFEYLTEKHSGKYSFCKVANNGGFCFLVQLIMTGIAVLVVDRLGRRPLLISGVSGITISLFLLSSYYTFLKDLPFVAVIALLVYVGCYQLSFGPIGWLMISEIFPLRLRGRGLSIAVLVNFASNALVTFAFSPLEMRIVTFPITAEVLLYHLDLCLVSYLTDILVRSGNS</sequence>
<dbReference type="PANTHER" id="PTHR48023:SF4">
    <property type="entry name" value="D-XYLOSE-PROTON SYMPORTER-LIKE 2"/>
    <property type="match status" value="1"/>
</dbReference>
<evidence type="ECO:0000256" key="2">
    <source>
        <dbReference type="ARBA" id="ARBA00010992"/>
    </source>
</evidence>
<dbReference type="InterPro" id="IPR003663">
    <property type="entry name" value="Sugar/inositol_transpt"/>
</dbReference>
<organism evidence="9 10">
    <name type="scientific">Zingiber officinale</name>
    <name type="common">Ginger</name>
    <name type="synonym">Amomum zingiber</name>
    <dbReference type="NCBI Taxonomy" id="94328"/>
    <lineage>
        <taxon>Eukaryota</taxon>
        <taxon>Viridiplantae</taxon>
        <taxon>Streptophyta</taxon>
        <taxon>Embryophyta</taxon>
        <taxon>Tracheophyta</taxon>
        <taxon>Spermatophyta</taxon>
        <taxon>Magnoliopsida</taxon>
        <taxon>Liliopsida</taxon>
        <taxon>Zingiberales</taxon>
        <taxon>Zingiberaceae</taxon>
        <taxon>Zingiber</taxon>
    </lineage>
</organism>
<evidence type="ECO:0000256" key="8">
    <source>
        <dbReference type="SAM" id="Phobius"/>
    </source>
</evidence>
<proteinExistence type="inferred from homology"/>
<evidence type="ECO:0000313" key="10">
    <source>
        <dbReference type="Proteomes" id="UP000734854"/>
    </source>
</evidence>